<gene>
    <name evidence="1" type="ORF">METZ01_LOCUS181920</name>
</gene>
<reference evidence="1" key="1">
    <citation type="submission" date="2018-05" db="EMBL/GenBank/DDBJ databases">
        <authorList>
            <person name="Lanie J.A."/>
            <person name="Ng W.-L."/>
            <person name="Kazmierczak K.M."/>
            <person name="Andrzejewski T.M."/>
            <person name="Davidsen T.M."/>
            <person name="Wayne K.J."/>
            <person name="Tettelin H."/>
            <person name="Glass J.I."/>
            <person name="Rusch D."/>
            <person name="Podicherti R."/>
            <person name="Tsui H.-C.T."/>
            <person name="Winkler M.E."/>
        </authorList>
    </citation>
    <scope>NUCLEOTIDE SEQUENCE</scope>
</reference>
<dbReference type="EMBL" id="UINC01035909">
    <property type="protein sequence ID" value="SVB29066.1"/>
    <property type="molecule type" value="Genomic_DNA"/>
</dbReference>
<dbReference type="AlphaFoldDB" id="A0A382CSC8"/>
<protein>
    <submittedName>
        <fullName evidence="1">Uncharacterized protein</fullName>
    </submittedName>
</protein>
<proteinExistence type="predicted"/>
<name>A0A382CSC8_9ZZZZ</name>
<sequence>MLTTTDMETMGSLVSKMSLEDISTFSDRMNLQRTFLGKDLMRSLVIGDKVSFTGRGGVLVEGTVEKIAIKNVSVNTDRGRWRVPASMLTKVA</sequence>
<evidence type="ECO:0000313" key="1">
    <source>
        <dbReference type="EMBL" id="SVB29066.1"/>
    </source>
</evidence>
<dbReference type="Pfam" id="PF23835">
    <property type="entry name" value="DUF7205"/>
    <property type="match status" value="1"/>
</dbReference>
<dbReference type="InterPro" id="IPR055629">
    <property type="entry name" value="DUF7205"/>
</dbReference>
<organism evidence="1">
    <name type="scientific">marine metagenome</name>
    <dbReference type="NCBI Taxonomy" id="408172"/>
    <lineage>
        <taxon>unclassified sequences</taxon>
        <taxon>metagenomes</taxon>
        <taxon>ecological metagenomes</taxon>
    </lineage>
</organism>
<accession>A0A382CSC8</accession>